<name>B8HXJ4_CYAP4</name>
<proteinExistence type="predicted"/>
<organism evidence="1">
    <name type="scientific">Cyanothece sp. (strain PCC 7425 / ATCC 29141)</name>
    <dbReference type="NCBI Taxonomy" id="395961"/>
    <lineage>
        <taxon>Bacteria</taxon>
        <taxon>Bacillati</taxon>
        <taxon>Cyanobacteriota</taxon>
        <taxon>Cyanophyceae</taxon>
        <taxon>Gomontiellales</taxon>
        <taxon>Cyanothecaceae</taxon>
        <taxon>Cyanothece</taxon>
    </lineage>
</organism>
<gene>
    <name evidence="1" type="ordered locus">Cyan7425_4226</name>
</gene>
<dbReference type="HOGENOM" id="CLU_3389027_0_0_3"/>
<protein>
    <submittedName>
        <fullName evidence="1">Uncharacterized protein</fullName>
    </submittedName>
</protein>
<dbReference type="KEGG" id="cyn:Cyan7425_4226"/>
<dbReference type="AlphaFoldDB" id="B8HXJ4"/>
<dbReference type="EMBL" id="CP001344">
    <property type="protein sequence ID" value="ACL46539.1"/>
    <property type="molecule type" value="Genomic_DNA"/>
</dbReference>
<sequence>MVDETFLFEQMGSLPGSLQEDVDEGLRTVLCF</sequence>
<reference evidence="1" key="1">
    <citation type="submission" date="2009-01" db="EMBL/GenBank/DDBJ databases">
        <title>Complete sequence of chromosome Cyanothece sp. PCC 7425.</title>
        <authorList>
            <consortium name="US DOE Joint Genome Institute"/>
            <person name="Lucas S."/>
            <person name="Copeland A."/>
            <person name="Lapidus A."/>
            <person name="Glavina del Rio T."/>
            <person name="Dalin E."/>
            <person name="Tice H."/>
            <person name="Bruce D."/>
            <person name="Goodwin L."/>
            <person name="Pitluck S."/>
            <person name="Sims D."/>
            <person name="Meineke L."/>
            <person name="Brettin T."/>
            <person name="Detter J.C."/>
            <person name="Han C."/>
            <person name="Larimer F."/>
            <person name="Land M."/>
            <person name="Hauser L."/>
            <person name="Kyrpides N."/>
            <person name="Ovchinnikova G."/>
            <person name="Liberton M."/>
            <person name="Stoeckel J."/>
            <person name="Banerjee A."/>
            <person name="Singh A."/>
            <person name="Page L."/>
            <person name="Sato H."/>
            <person name="Zhao L."/>
            <person name="Sherman L."/>
            <person name="Pakrasi H."/>
            <person name="Richardson P."/>
        </authorList>
    </citation>
    <scope>NUCLEOTIDE SEQUENCE</scope>
    <source>
        <strain evidence="1">PCC 7425</strain>
    </source>
</reference>
<evidence type="ECO:0000313" key="1">
    <source>
        <dbReference type="EMBL" id="ACL46539.1"/>
    </source>
</evidence>
<accession>B8HXJ4</accession>